<dbReference type="GO" id="GO:0005737">
    <property type="term" value="C:cytoplasm"/>
    <property type="evidence" value="ECO:0007669"/>
    <property type="project" value="UniProtKB-SubCell"/>
</dbReference>
<comment type="function">
    <text evidence="4">The B regulatory subunit might modulate substrate selectivity and catalytic activity, and also might direct the localization of the catalytic enzyme to a particular subcellular compartment.</text>
</comment>
<dbReference type="PIRSF" id="PIRSF028043">
    <property type="entry name" value="PP2A_B56"/>
    <property type="match status" value="1"/>
</dbReference>
<dbReference type="GO" id="GO:0051177">
    <property type="term" value="P:meiotic sister chromatid cohesion"/>
    <property type="evidence" value="ECO:0000318"/>
    <property type="project" value="GO_Central"/>
</dbReference>
<dbReference type="GO" id="GO:0007165">
    <property type="term" value="P:signal transduction"/>
    <property type="evidence" value="ECO:0007669"/>
    <property type="project" value="InterPro"/>
</dbReference>
<organism evidence="6 7">
    <name type="scientific">Klebsormidium nitens</name>
    <name type="common">Green alga</name>
    <name type="synonym">Ulothrix nitens</name>
    <dbReference type="NCBI Taxonomy" id="105231"/>
    <lineage>
        <taxon>Eukaryota</taxon>
        <taxon>Viridiplantae</taxon>
        <taxon>Streptophyta</taxon>
        <taxon>Klebsormidiophyceae</taxon>
        <taxon>Klebsormidiales</taxon>
        <taxon>Klebsormidiaceae</taxon>
        <taxon>Klebsormidium</taxon>
    </lineage>
</organism>
<evidence type="ECO:0000313" key="6">
    <source>
        <dbReference type="EMBL" id="GAQ78488.1"/>
    </source>
</evidence>
<keyword evidence="7" id="KW-1185">Reference proteome</keyword>
<dbReference type="GO" id="GO:0072542">
    <property type="term" value="F:protein phosphatase activator activity"/>
    <property type="evidence" value="ECO:0000318"/>
    <property type="project" value="GO_Central"/>
</dbReference>
<dbReference type="GO" id="GO:0000159">
    <property type="term" value="C:protein phosphatase type 2A complex"/>
    <property type="evidence" value="ECO:0007669"/>
    <property type="project" value="UniProtKB-UniRule"/>
</dbReference>
<comment type="similarity">
    <text evidence="2">Belongs to the phosphatase 2A regulatory subunit B56 family.</text>
</comment>
<dbReference type="InterPro" id="IPR011989">
    <property type="entry name" value="ARM-like"/>
</dbReference>
<dbReference type="InterPro" id="IPR002554">
    <property type="entry name" value="PP2A_B56"/>
</dbReference>
<dbReference type="InterPro" id="IPR016024">
    <property type="entry name" value="ARM-type_fold"/>
</dbReference>
<comment type="subcellular location">
    <subcellularLocation>
        <location evidence="1">Cytoplasm</location>
    </subcellularLocation>
</comment>
<keyword evidence="3" id="KW-0963">Cytoplasm</keyword>
<evidence type="ECO:0000256" key="1">
    <source>
        <dbReference type="ARBA" id="ARBA00004496"/>
    </source>
</evidence>
<proteinExistence type="inferred from homology"/>
<feature type="compositionally biased region" description="Low complexity" evidence="5">
    <location>
        <begin position="14"/>
        <end position="23"/>
    </location>
</feature>
<dbReference type="Gene3D" id="1.25.10.10">
    <property type="entry name" value="Leucine-rich Repeat Variant"/>
    <property type="match status" value="1"/>
</dbReference>
<evidence type="ECO:0000256" key="4">
    <source>
        <dbReference type="PIRNR" id="PIRNR028043"/>
    </source>
</evidence>
<dbReference type="Pfam" id="PF01603">
    <property type="entry name" value="B56"/>
    <property type="match status" value="1"/>
</dbReference>
<dbReference type="EMBL" id="DF236963">
    <property type="protein sequence ID" value="GAQ78488.1"/>
    <property type="molecule type" value="Genomic_DNA"/>
</dbReference>
<evidence type="ECO:0000313" key="7">
    <source>
        <dbReference type="Proteomes" id="UP000054558"/>
    </source>
</evidence>
<protein>
    <recommendedName>
        <fullName evidence="4">Serine/threonine protein phosphatase 2A regulatory subunit</fullName>
    </recommendedName>
</protein>
<gene>
    <name evidence="6" type="ORF">KFL_000140070</name>
</gene>
<dbReference type="FunFam" id="1.25.10.10:FF:000041">
    <property type="entry name" value="Serine/threonine protein phosphatase 2A regulatory subunit"/>
    <property type="match status" value="1"/>
</dbReference>
<reference evidence="6 7" key="1">
    <citation type="journal article" date="2014" name="Nat. Commun.">
        <title>Klebsormidium flaccidum genome reveals primary factors for plant terrestrial adaptation.</title>
        <authorList>
            <person name="Hori K."/>
            <person name="Maruyama F."/>
            <person name="Fujisawa T."/>
            <person name="Togashi T."/>
            <person name="Yamamoto N."/>
            <person name="Seo M."/>
            <person name="Sato S."/>
            <person name="Yamada T."/>
            <person name="Mori H."/>
            <person name="Tajima N."/>
            <person name="Moriyama T."/>
            <person name="Ikeuchi M."/>
            <person name="Watanabe M."/>
            <person name="Wada H."/>
            <person name="Kobayashi K."/>
            <person name="Saito M."/>
            <person name="Masuda T."/>
            <person name="Sasaki-Sekimoto Y."/>
            <person name="Mashiguchi K."/>
            <person name="Awai K."/>
            <person name="Shimojima M."/>
            <person name="Masuda S."/>
            <person name="Iwai M."/>
            <person name="Nobusawa T."/>
            <person name="Narise T."/>
            <person name="Kondo S."/>
            <person name="Saito H."/>
            <person name="Sato R."/>
            <person name="Murakawa M."/>
            <person name="Ihara Y."/>
            <person name="Oshima-Yamada Y."/>
            <person name="Ohtaka K."/>
            <person name="Satoh M."/>
            <person name="Sonobe K."/>
            <person name="Ishii M."/>
            <person name="Ohtani R."/>
            <person name="Kanamori-Sato M."/>
            <person name="Honoki R."/>
            <person name="Miyazaki D."/>
            <person name="Mochizuki H."/>
            <person name="Umetsu J."/>
            <person name="Higashi K."/>
            <person name="Shibata D."/>
            <person name="Kamiya Y."/>
            <person name="Sato N."/>
            <person name="Nakamura Y."/>
            <person name="Tabata S."/>
            <person name="Ida S."/>
            <person name="Kurokawa K."/>
            <person name="Ohta H."/>
        </authorList>
    </citation>
    <scope>NUCLEOTIDE SEQUENCE [LARGE SCALE GENOMIC DNA]</scope>
    <source>
        <strain evidence="6 7">NIES-2285</strain>
    </source>
</reference>
<dbReference type="AlphaFoldDB" id="A0A1Y1HRM0"/>
<sequence>MGAGTGRGSVAATGSGRSIASPSGSGGPIVRQSSVVGAILQQHKAGSSSFSGNTSNASAATIAAAFAEPLPAFRDVPSSERQELFAKKLRLCCYTFDFSDPTKNVREKEMKRLTLLELVDYVNSGTGKFNEAVFEDITQMLVANLFRTLPPSSHENSANVDNFDPEEEEPSMEPAWPHLQIVYEFLLRYVVSGETDAKVAKRYIDHAFVLRLLDLFDSEDPRERDYLKTILHRIYGKFMVHRPFIRKAINNIFYRFIFETERHNGIAELLEILGSIINGFALPLKEEHKQFLTRALLPLHKPKCMSMYQQQLSYCITQFVEKDPKLADVVIKGLLKYWPITSSQKEVLFLSELEEILELTQAAEFAKIMVPLFRQLARCLNSSHFQVAERALFLWNNDYIVSLVGQNRQVILPLIFGALERNARNHWNAAVHGLTVNVRKLFMEMDQPLYDECQRAFAEQEGRAKAQEDARIETWRRLEEAASSHSANGPTLGGSQTEGSRGATGPNKLGQGG</sequence>
<dbReference type="OrthoDB" id="10264446at2759"/>
<feature type="compositionally biased region" description="Basic and acidic residues" evidence="5">
    <location>
        <begin position="468"/>
        <end position="482"/>
    </location>
</feature>
<dbReference type="SUPFAM" id="SSF48371">
    <property type="entry name" value="ARM repeat"/>
    <property type="match status" value="1"/>
</dbReference>
<evidence type="ECO:0000256" key="2">
    <source>
        <dbReference type="ARBA" id="ARBA00009745"/>
    </source>
</evidence>
<dbReference type="PANTHER" id="PTHR10257:SF3">
    <property type="entry name" value="SERINE_THREONINE-PROTEIN PHOSPHATASE 2A 56 KDA REGULATORY SUBUNIT GAMMA ISOFORM"/>
    <property type="match status" value="1"/>
</dbReference>
<feature type="compositionally biased region" description="Polar residues" evidence="5">
    <location>
        <begin position="483"/>
        <end position="499"/>
    </location>
</feature>
<dbReference type="Proteomes" id="UP000054558">
    <property type="component" value="Unassembled WGS sequence"/>
</dbReference>
<name>A0A1Y1HRM0_KLENI</name>
<feature type="region of interest" description="Disordered" evidence="5">
    <location>
        <begin position="1"/>
        <end position="28"/>
    </location>
</feature>
<feature type="region of interest" description="Disordered" evidence="5">
    <location>
        <begin position="468"/>
        <end position="513"/>
    </location>
</feature>
<dbReference type="STRING" id="105231.A0A1Y1HRM0"/>
<evidence type="ECO:0000256" key="5">
    <source>
        <dbReference type="SAM" id="MobiDB-lite"/>
    </source>
</evidence>
<accession>A0A1Y1HRM0</accession>
<dbReference type="PANTHER" id="PTHR10257">
    <property type="entry name" value="SERINE/THREONINE PROTEIN PHOSPHATASE 2A PP2A REGULATORY SUBUNIT B"/>
    <property type="match status" value="1"/>
</dbReference>
<dbReference type="OMA" id="SNHEITG"/>
<evidence type="ECO:0000256" key="3">
    <source>
        <dbReference type="ARBA" id="ARBA00022490"/>
    </source>
</evidence>